<geneLocation type="plasmid" evidence="1">
    <name>pTiT37</name>
</geneLocation>
<reference evidence="1" key="1">
    <citation type="journal article" date="2019" name="Genome Biol. Evol.">
        <title>Complete Sequence of Succinamopine Ti-Plasmid pTiEU6 Reveals Its Evolutionary Relatedness with Nopaline-Type Ti-Plasmids.</title>
        <authorList>
            <person name="Shao S."/>
            <person name="van Heusden G.P.H."/>
            <person name="Hooykaas P.J.J."/>
        </authorList>
    </citation>
    <scope>NUCLEOTIDE SEQUENCE</scope>
    <source>
        <strain evidence="1">T37</strain>
        <plasmid evidence="1">pTiT37</plasmid>
    </source>
</reference>
<protein>
    <submittedName>
        <fullName evidence="1">Uncharacterized protein</fullName>
    </submittedName>
</protein>
<accession>A0A5B9T296</accession>
<proteinExistence type="predicted"/>
<dbReference type="EMBL" id="MK439386">
    <property type="protein sequence ID" value="QEG98027.1"/>
    <property type="molecule type" value="Genomic_DNA"/>
</dbReference>
<evidence type="ECO:0000313" key="1">
    <source>
        <dbReference type="EMBL" id="QEG98027.1"/>
    </source>
</evidence>
<organism evidence="1">
    <name type="scientific">Agrobacterium tumefaciens</name>
    <dbReference type="NCBI Taxonomy" id="358"/>
    <lineage>
        <taxon>Bacteria</taxon>
        <taxon>Pseudomonadati</taxon>
        <taxon>Pseudomonadota</taxon>
        <taxon>Alphaproteobacteria</taxon>
        <taxon>Hyphomicrobiales</taxon>
        <taxon>Rhizobiaceae</taxon>
        <taxon>Rhizobium/Agrobacterium group</taxon>
        <taxon>Agrobacterium</taxon>
        <taxon>Agrobacterium tumefaciens complex</taxon>
    </lineage>
</organism>
<sequence length="29" mass="3277">MEVPAFDFQRINVKIGRLSRAGDYAEPVP</sequence>
<keyword evidence="1" id="KW-0614">Plasmid</keyword>
<dbReference type="AlphaFoldDB" id="A0A5B9T296"/>
<gene>
    <name evidence="1" type="ORF">AgrTiT37_00064</name>
</gene>
<name>A0A5B9T296_AGRTU</name>